<evidence type="ECO:0000256" key="6">
    <source>
        <dbReference type="SAM" id="Phobius"/>
    </source>
</evidence>
<feature type="transmembrane region" description="Helical" evidence="6">
    <location>
        <begin position="200"/>
        <end position="222"/>
    </location>
</feature>
<dbReference type="EMBL" id="JBHTIT010000001">
    <property type="protein sequence ID" value="MFD0948888.1"/>
    <property type="molecule type" value="Genomic_DNA"/>
</dbReference>
<feature type="transmembrane region" description="Helical" evidence="6">
    <location>
        <begin position="147"/>
        <end position="167"/>
    </location>
</feature>
<accession>A0ABW3HF78</accession>
<name>A0ABW3HF78_9GAMM</name>
<dbReference type="InterPro" id="IPR022791">
    <property type="entry name" value="L-PG_synthase/AglD"/>
</dbReference>
<dbReference type="PANTHER" id="PTHR39087:SF2">
    <property type="entry name" value="UPF0104 MEMBRANE PROTEIN MJ1595"/>
    <property type="match status" value="1"/>
</dbReference>
<dbReference type="NCBIfam" id="TIGR00374">
    <property type="entry name" value="flippase-like domain"/>
    <property type="match status" value="1"/>
</dbReference>
<keyword evidence="3 6" id="KW-0812">Transmembrane</keyword>
<protein>
    <submittedName>
        <fullName evidence="7">YbhN family protein</fullName>
    </submittedName>
</protein>
<sequence>MSLSPRQLRLLMISVGAGAAGYLVFALWSGWREVLAAMGHIGWQALGLALLLSLANYWLRAERWRLYIVSNGHAISHVDNLRIYIAGFALTTTPGKAGELIRGLFLKPYGVTFHHAAAMFFSERVADLIAVLIITAAGLSQLHQGEMYYAILVVALLVGLLVLRTTWPERLLRHVAGERKGVHWLANVAASSRALWRGRLLWQVQGLSVLAWLAEGVGAWLVLRTLMPDMPLEIGLFIYGFAMIVGALSFMPGGLGGTEATMTGLLVLQGLSLPEAVAATVIIRLATLWFAVLLGLFAVMRLPTMPARAESLDTQLATQAGDGQGLK</sequence>
<keyword evidence="2" id="KW-1003">Cell membrane</keyword>
<comment type="subcellular location">
    <subcellularLocation>
        <location evidence="1">Cell membrane</location>
        <topology evidence="1">Multi-pass membrane protein</topology>
    </subcellularLocation>
</comment>
<keyword evidence="5 6" id="KW-0472">Membrane</keyword>
<dbReference type="PANTHER" id="PTHR39087">
    <property type="entry name" value="UPF0104 MEMBRANE PROTEIN MJ1595"/>
    <property type="match status" value="1"/>
</dbReference>
<feature type="transmembrane region" description="Helical" evidence="6">
    <location>
        <begin position="234"/>
        <end position="256"/>
    </location>
</feature>
<reference evidence="8" key="1">
    <citation type="journal article" date="2019" name="Int. J. Syst. Evol. Microbiol.">
        <title>The Global Catalogue of Microorganisms (GCM) 10K type strain sequencing project: providing services to taxonomists for standard genome sequencing and annotation.</title>
        <authorList>
            <consortium name="The Broad Institute Genomics Platform"/>
            <consortium name="The Broad Institute Genome Sequencing Center for Infectious Disease"/>
            <person name="Wu L."/>
            <person name="Ma J."/>
        </authorList>
    </citation>
    <scope>NUCLEOTIDE SEQUENCE [LARGE SCALE GENOMIC DNA]</scope>
    <source>
        <strain evidence="8">CCUG 63419</strain>
    </source>
</reference>
<evidence type="ECO:0000256" key="1">
    <source>
        <dbReference type="ARBA" id="ARBA00004651"/>
    </source>
</evidence>
<comment type="caution">
    <text evidence="7">The sequence shown here is derived from an EMBL/GenBank/DDBJ whole genome shotgun (WGS) entry which is preliminary data.</text>
</comment>
<feature type="transmembrane region" description="Helical" evidence="6">
    <location>
        <begin position="41"/>
        <end position="59"/>
    </location>
</feature>
<dbReference type="Proteomes" id="UP001597044">
    <property type="component" value="Unassembled WGS sequence"/>
</dbReference>
<feature type="transmembrane region" description="Helical" evidence="6">
    <location>
        <begin position="7"/>
        <end position="29"/>
    </location>
</feature>
<evidence type="ECO:0000313" key="8">
    <source>
        <dbReference type="Proteomes" id="UP001597044"/>
    </source>
</evidence>
<evidence type="ECO:0000256" key="4">
    <source>
        <dbReference type="ARBA" id="ARBA00022989"/>
    </source>
</evidence>
<dbReference type="RefSeq" id="WP_379067892.1">
    <property type="nucleotide sequence ID" value="NZ_JBHTIT010000001.1"/>
</dbReference>
<organism evidence="7 8">
    <name type="scientific">Paraperlucidibaca wandonensis</name>
    <dbReference type="NCBI Taxonomy" id="1268273"/>
    <lineage>
        <taxon>Bacteria</taxon>
        <taxon>Pseudomonadati</taxon>
        <taxon>Pseudomonadota</taxon>
        <taxon>Gammaproteobacteria</taxon>
        <taxon>Moraxellales</taxon>
        <taxon>Moraxellaceae</taxon>
        <taxon>Paraperlucidibaca</taxon>
    </lineage>
</organism>
<gene>
    <name evidence="7" type="ORF">ACFQ0F_00510</name>
</gene>
<evidence type="ECO:0000256" key="3">
    <source>
        <dbReference type="ARBA" id="ARBA00022692"/>
    </source>
</evidence>
<evidence type="ECO:0000256" key="2">
    <source>
        <dbReference type="ARBA" id="ARBA00022475"/>
    </source>
</evidence>
<keyword evidence="4 6" id="KW-1133">Transmembrane helix</keyword>
<dbReference type="Pfam" id="PF03706">
    <property type="entry name" value="LPG_synthase_TM"/>
    <property type="match status" value="1"/>
</dbReference>
<keyword evidence="8" id="KW-1185">Reference proteome</keyword>
<feature type="transmembrane region" description="Helical" evidence="6">
    <location>
        <begin position="276"/>
        <end position="299"/>
    </location>
</feature>
<proteinExistence type="predicted"/>
<evidence type="ECO:0000313" key="7">
    <source>
        <dbReference type="EMBL" id="MFD0948888.1"/>
    </source>
</evidence>
<evidence type="ECO:0000256" key="5">
    <source>
        <dbReference type="ARBA" id="ARBA00023136"/>
    </source>
</evidence>